<proteinExistence type="predicted"/>
<dbReference type="Gene3D" id="3.40.50.300">
    <property type="entry name" value="P-loop containing nucleotide triphosphate hydrolases"/>
    <property type="match status" value="2"/>
</dbReference>
<dbReference type="PANTHER" id="PTHR47963:SF9">
    <property type="entry name" value="CRISPR-ASSOCIATED ENDONUCLEASE_HELICASE CAS3"/>
    <property type="match status" value="1"/>
</dbReference>
<comment type="caution">
    <text evidence="7">The sequence shown here is derived from an EMBL/GenBank/DDBJ whole genome shotgun (WGS) entry which is preliminary data.</text>
</comment>
<dbReference type="CDD" id="cd17930">
    <property type="entry name" value="DEXHc_cas3"/>
    <property type="match status" value="1"/>
</dbReference>
<dbReference type="NCBIfam" id="TIGR01587">
    <property type="entry name" value="cas3_core"/>
    <property type="match status" value="1"/>
</dbReference>
<dbReference type="Pfam" id="PF00270">
    <property type="entry name" value="DEAD"/>
    <property type="match status" value="1"/>
</dbReference>
<dbReference type="PROSITE" id="PS51192">
    <property type="entry name" value="HELICASE_ATP_BIND_1"/>
    <property type="match status" value="1"/>
</dbReference>
<keyword evidence="2" id="KW-0378">Hydrolase</keyword>
<keyword evidence="5" id="KW-0051">Antiviral defense</keyword>
<evidence type="ECO:0000313" key="7">
    <source>
        <dbReference type="EMBL" id="GAA2613871.1"/>
    </source>
</evidence>
<protein>
    <submittedName>
        <fullName evidence="7">CRISPR-associated helicase/endonuclease Cas3</fullName>
    </submittedName>
</protein>
<dbReference type="Pfam" id="PF22590">
    <property type="entry name" value="Cas3-like_C_2"/>
    <property type="match status" value="1"/>
</dbReference>
<evidence type="ECO:0000256" key="5">
    <source>
        <dbReference type="ARBA" id="ARBA00023118"/>
    </source>
</evidence>
<dbReference type="SMART" id="SM00487">
    <property type="entry name" value="DEXDc"/>
    <property type="match status" value="1"/>
</dbReference>
<dbReference type="PANTHER" id="PTHR47963">
    <property type="entry name" value="DEAD-BOX ATP-DEPENDENT RNA HELICASE 47, MITOCHONDRIAL"/>
    <property type="match status" value="1"/>
</dbReference>
<evidence type="ECO:0000259" key="6">
    <source>
        <dbReference type="PROSITE" id="PS51192"/>
    </source>
</evidence>
<dbReference type="Proteomes" id="UP001501509">
    <property type="component" value="Unassembled WGS sequence"/>
</dbReference>
<organism evidence="7 8">
    <name type="scientific">Actinomadura fulvescens</name>
    <dbReference type="NCBI Taxonomy" id="46160"/>
    <lineage>
        <taxon>Bacteria</taxon>
        <taxon>Bacillati</taxon>
        <taxon>Actinomycetota</taxon>
        <taxon>Actinomycetes</taxon>
        <taxon>Streptosporangiales</taxon>
        <taxon>Thermomonosporaceae</taxon>
        <taxon>Actinomadura</taxon>
    </lineage>
</organism>
<evidence type="ECO:0000256" key="3">
    <source>
        <dbReference type="ARBA" id="ARBA00022806"/>
    </source>
</evidence>
<keyword evidence="1" id="KW-0547">Nucleotide-binding</keyword>
<dbReference type="InterPro" id="IPR027417">
    <property type="entry name" value="P-loop_NTPase"/>
</dbReference>
<dbReference type="SUPFAM" id="SSF52540">
    <property type="entry name" value="P-loop containing nucleoside triphosphate hydrolases"/>
    <property type="match status" value="1"/>
</dbReference>
<evidence type="ECO:0000313" key="8">
    <source>
        <dbReference type="Proteomes" id="UP001501509"/>
    </source>
</evidence>
<dbReference type="EMBL" id="BAAATD010000008">
    <property type="protein sequence ID" value="GAA2613871.1"/>
    <property type="molecule type" value="Genomic_DNA"/>
</dbReference>
<evidence type="ECO:0000256" key="2">
    <source>
        <dbReference type="ARBA" id="ARBA00022801"/>
    </source>
</evidence>
<accession>A0ABN3Q2Y6</accession>
<reference evidence="7 8" key="1">
    <citation type="journal article" date="2019" name="Int. J. Syst. Evol. Microbiol.">
        <title>The Global Catalogue of Microorganisms (GCM) 10K type strain sequencing project: providing services to taxonomists for standard genome sequencing and annotation.</title>
        <authorList>
            <consortium name="The Broad Institute Genomics Platform"/>
            <consortium name="The Broad Institute Genome Sequencing Center for Infectious Disease"/>
            <person name="Wu L."/>
            <person name="Ma J."/>
        </authorList>
    </citation>
    <scope>NUCLEOTIDE SEQUENCE [LARGE SCALE GENOMIC DNA]</scope>
    <source>
        <strain evidence="7 8">JCM 6833</strain>
    </source>
</reference>
<keyword evidence="3" id="KW-0347">Helicase</keyword>
<dbReference type="InterPro" id="IPR006474">
    <property type="entry name" value="Helicase_Cas3_CRISPR-ass_core"/>
</dbReference>
<name>A0ABN3Q2Y6_9ACTN</name>
<feature type="domain" description="Helicase ATP-binding" evidence="6">
    <location>
        <begin position="161"/>
        <end position="330"/>
    </location>
</feature>
<evidence type="ECO:0000256" key="1">
    <source>
        <dbReference type="ARBA" id="ARBA00022741"/>
    </source>
</evidence>
<keyword evidence="8" id="KW-1185">Reference proteome</keyword>
<gene>
    <name evidence="7" type="ORF">GCM10010411_55960</name>
</gene>
<dbReference type="InterPro" id="IPR011545">
    <property type="entry name" value="DEAD/DEAH_box_helicase_dom"/>
</dbReference>
<dbReference type="InterPro" id="IPR054712">
    <property type="entry name" value="Cas3-like_dom"/>
</dbReference>
<dbReference type="InterPro" id="IPR014001">
    <property type="entry name" value="Helicase_ATP-bd"/>
</dbReference>
<keyword evidence="4" id="KW-0067">ATP-binding</keyword>
<evidence type="ECO:0000256" key="4">
    <source>
        <dbReference type="ARBA" id="ARBA00022840"/>
    </source>
</evidence>
<sequence>MAARKGRVGLFALLVLGHHGGLAARRAIKDMLASAEGDAADRVQEAVQRVAELVPEILADHGAAVPGWARSADDPYAAELLLRMAFSALVDADFLDTESHFKGVRRPSGPSLSSMVQVFEGAREDYLRSPGVSPIDAVRTEIYEQAVAAADQPIGVFPFPAPTGAGKTIASGGFAVHHAARHGLRRVIFAVPFLSITEQNARVYGRLFGPKNVLEHHSGVDLHDLPVDRRWQRLAAENWDAPVVVTTTVRLFESLFSRRPSAMRRLHRLAGAVVVLDEVQSLPDAMLPPILSALRHLTERFGTSVVLASATQPEFFSLEVFKGLRPRPLLAEPKPYYRRLRRVRYEWRCDPKPTLQAIALEVAGQEQALTIVNTTKDAGTVHRHLEEAAHGDVPVMHLSTRMAGGHRRAVLMDVRQRLERGLPVLVVSTQLVEAGVDLDFPMVFRAFAPAEALQQAAGRANRNGRLEHGRVVVFDPADGSVTGTRLVYGAALDSTRAFFGPDRADPDDVDALSAYYQARYAVKDLERAGPGAEIQRYRADFDFPEVAARFKLIDEQTVAVLVPYGDSGEREHLRSLLISPAGADPWVFRKLQPYLATLPRRLAARAVGDGLATPLLGDLIEWDGEYHQVRGLELADPSGEDFVW</sequence>
<dbReference type="InterPro" id="IPR050547">
    <property type="entry name" value="DEAD_box_RNA_helicases"/>
</dbReference>